<name>A0ABP0HZ58_9DINO</name>
<reference evidence="2 3" key="1">
    <citation type="submission" date="2024-02" db="EMBL/GenBank/DDBJ databases">
        <authorList>
            <person name="Chen Y."/>
            <person name="Shah S."/>
            <person name="Dougan E. K."/>
            <person name="Thang M."/>
            <person name="Chan C."/>
        </authorList>
    </citation>
    <scope>NUCLEOTIDE SEQUENCE [LARGE SCALE GENOMIC DNA]</scope>
</reference>
<feature type="non-terminal residue" evidence="2">
    <location>
        <position position="1"/>
    </location>
</feature>
<comment type="caution">
    <text evidence="2">The sequence shown here is derived from an EMBL/GenBank/DDBJ whole genome shotgun (WGS) entry which is preliminary data.</text>
</comment>
<protein>
    <submittedName>
        <fullName evidence="2">Uncharacterized protein</fullName>
    </submittedName>
</protein>
<evidence type="ECO:0000256" key="1">
    <source>
        <dbReference type="SAM" id="MobiDB-lite"/>
    </source>
</evidence>
<organism evidence="2 3">
    <name type="scientific">Durusdinium trenchii</name>
    <dbReference type="NCBI Taxonomy" id="1381693"/>
    <lineage>
        <taxon>Eukaryota</taxon>
        <taxon>Sar</taxon>
        <taxon>Alveolata</taxon>
        <taxon>Dinophyceae</taxon>
        <taxon>Suessiales</taxon>
        <taxon>Symbiodiniaceae</taxon>
        <taxon>Durusdinium</taxon>
    </lineage>
</organism>
<gene>
    <name evidence="2" type="ORF">SCF082_LOCUS3917</name>
</gene>
<dbReference type="EMBL" id="CAXAMM010002006">
    <property type="protein sequence ID" value="CAK8994384.1"/>
    <property type="molecule type" value="Genomic_DNA"/>
</dbReference>
<evidence type="ECO:0000313" key="2">
    <source>
        <dbReference type="EMBL" id="CAK8994384.1"/>
    </source>
</evidence>
<keyword evidence="3" id="KW-1185">Reference proteome</keyword>
<evidence type="ECO:0000313" key="3">
    <source>
        <dbReference type="Proteomes" id="UP001642464"/>
    </source>
</evidence>
<dbReference type="Proteomes" id="UP001642464">
    <property type="component" value="Unassembled WGS sequence"/>
</dbReference>
<accession>A0ABP0HZ58</accession>
<feature type="region of interest" description="Disordered" evidence="1">
    <location>
        <begin position="38"/>
        <end position="70"/>
    </location>
</feature>
<feature type="region of interest" description="Disordered" evidence="1">
    <location>
        <begin position="480"/>
        <end position="514"/>
    </location>
</feature>
<feature type="compositionally biased region" description="Low complexity" evidence="1">
    <location>
        <begin position="53"/>
        <end position="62"/>
    </location>
</feature>
<proteinExistence type="predicted"/>
<sequence length="681" mass="78558">DLLPTWGGKAEDILHQPKSWSSERITKEIRLAQRRQLGIRRKRPGHAAKDRLLPPQNQLQLLPEKRGQRQPRTLKALQQQELLQDQRLQPQLNEDEEQHQKLPMQQADDDLLLHQDLQGNNGGMLDTETMNELSMGNQEMKAVGRWSRANPARRVQKRCDLLRSDPALRNEFLASVVRARGERIRAAQQGRNLVVENKWLCDDRKACAAYWEEVRSMREQVKEAPTIQDKIQLYSMWPHPPAPNHSRAQVEDKVKKRAAALAARVARAKALKREQDSLRQEVLLQKVNKKEQQFEEARAQEAASRVYGILAPVLVHAKAAALLAQHLLTARDKAEEIKKMKRSAQMIQRRWKSSKSGETGLKFRNAIKVMRRFAKMAVKARNEDRKQRSAETIRWFLAQYENSNFQKVMRNYRIRVIKCQRYFRSYVAVTKARLKVLGMKWDRVEREWIRTDKHKALQEVKRVEEGERRDTKRGTIAMAIGEPGLGGLSPSRPRQQRSGRRQSNTSNFRRQLSRKPSVGVGIGMNLGLGTGKGLSGALAMAAELGIHVHRKVPKAIKRDIIKAHLSHQRVLYKQRWREHCRSRNIMKAQSRLMTVEDVRSVVQAQSDAELLLVLDKKLESQEENHDAPFLKLFGDTTTAVIRELVDKGRAIADEQILQVLNEEDEKEDAEVFEESQPNDQK</sequence>